<dbReference type="PANTHER" id="PTHR44329:SF288">
    <property type="entry name" value="MITOGEN-ACTIVATED PROTEIN KINASE KINASE KINASE 20"/>
    <property type="match status" value="1"/>
</dbReference>
<evidence type="ECO:0000313" key="6">
    <source>
        <dbReference type="EMBL" id="KAK8833837.1"/>
    </source>
</evidence>
<dbReference type="Pfam" id="PF00069">
    <property type="entry name" value="Pkinase"/>
    <property type="match status" value="1"/>
</dbReference>
<accession>A0ABR2GK76</accession>
<evidence type="ECO:0000256" key="1">
    <source>
        <dbReference type="ARBA" id="ARBA00022679"/>
    </source>
</evidence>
<feature type="domain" description="Protein kinase" evidence="5">
    <location>
        <begin position="24"/>
        <end position="270"/>
    </location>
</feature>
<dbReference type="SUPFAM" id="SSF56112">
    <property type="entry name" value="Protein kinase-like (PK-like)"/>
    <property type="match status" value="1"/>
</dbReference>
<keyword evidence="1" id="KW-0808">Transferase</keyword>
<keyword evidence="2" id="KW-0547">Nucleotide-binding</keyword>
<evidence type="ECO:0000256" key="4">
    <source>
        <dbReference type="ARBA" id="ARBA00022840"/>
    </source>
</evidence>
<protein>
    <recommendedName>
        <fullName evidence="5">Protein kinase domain-containing protein</fullName>
    </recommendedName>
</protein>
<dbReference type="Gene3D" id="1.10.510.10">
    <property type="entry name" value="Transferase(Phosphotransferase) domain 1"/>
    <property type="match status" value="1"/>
</dbReference>
<dbReference type="InterPro" id="IPR011009">
    <property type="entry name" value="Kinase-like_dom_sf"/>
</dbReference>
<dbReference type="EMBL" id="JAPFFF010000631">
    <property type="protein sequence ID" value="KAK8833837.1"/>
    <property type="molecule type" value="Genomic_DNA"/>
</dbReference>
<dbReference type="PANTHER" id="PTHR44329">
    <property type="entry name" value="SERINE/THREONINE-PROTEIN KINASE TNNI3K-RELATED"/>
    <property type="match status" value="1"/>
</dbReference>
<gene>
    <name evidence="7" type="ORF">M9Y10_026275</name>
    <name evidence="6" type="ORF">M9Y10_040138</name>
</gene>
<keyword evidence="3" id="KW-0418">Kinase</keyword>
<evidence type="ECO:0000259" key="5">
    <source>
        <dbReference type="PROSITE" id="PS50011"/>
    </source>
</evidence>
<evidence type="ECO:0000256" key="3">
    <source>
        <dbReference type="ARBA" id="ARBA00022777"/>
    </source>
</evidence>
<dbReference type="PROSITE" id="PS50011">
    <property type="entry name" value="PROTEIN_KINASE_DOM"/>
    <property type="match status" value="1"/>
</dbReference>
<sequence length="270" mass="30994">MNEKQNALVPEHQSHKISPETNGFDIIQDIVIGTNCKYVKVLDKTVYALKEMIDHDSSIQRLIDEYEIMRELNHQNILKAYKIIINDKNFPPSILLEYCPTNLEQAIQNGTLSKVQKAFTIYQIAEGMKYLHLQRIVHQNLKPSKILISECQTIKIGGFDKSQISNLKTPTNEEKLNEMADIRAFGDIIYFILSGGKFTKIKNETVLEFFPLLAKQLVDACWHVDSQSGPTFEIICDVLEKNNFNLVSLSQQEIQEVSQMIVEYKELISI</sequence>
<dbReference type="CDD" id="cd00180">
    <property type="entry name" value="PKc"/>
    <property type="match status" value="1"/>
</dbReference>
<name>A0ABR2GK76_9EUKA</name>
<organism evidence="6 8">
    <name type="scientific">Tritrichomonas musculus</name>
    <dbReference type="NCBI Taxonomy" id="1915356"/>
    <lineage>
        <taxon>Eukaryota</taxon>
        <taxon>Metamonada</taxon>
        <taxon>Parabasalia</taxon>
        <taxon>Tritrichomonadida</taxon>
        <taxon>Tritrichomonadidae</taxon>
        <taxon>Tritrichomonas</taxon>
    </lineage>
</organism>
<dbReference type="Proteomes" id="UP001470230">
    <property type="component" value="Unassembled WGS sequence"/>
</dbReference>
<evidence type="ECO:0000313" key="7">
    <source>
        <dbReference type="EMBL" id="KAK8842053.1"/>
    </source>
</evidence>
<dbReference type="InterPro" id="IPR051681">
    <property type="entry name" value="Ser/Thr_Kinases-Pseudokinases"/>
</dbReference>
<dbReference type="InterPro" id="IPR000719">
    <property type="entry name" value="Prot_kinase_dom"/>
</dbReference>
<proteinExistence type="predicted"/>
<dbReference type="EMBL" id="JAPFFF010000039">
    <property type="protein sequence ID" value="KAK8842053.1"/>
    <property type="molecule type" value="Genomic_DNA"/>
</dbReference>
<evidence type="ECO:0000313" key="8">
    <source>
        <dbReference type="Proteomes" id="UP001470230"/>
    </source>
</evidence>
<reference evidence="6 8" key="1">
    <citation type="submission" date="2024-04" db="EMBL/GenBank/DDBJ databases">
        <title>Tritrichomonas musculus Genome.</title>
        <authorList>
            <person name="Alves-Ferreira E."/>
            <person name="Grigg M."/>
            <person name="Lorenzi H."/>
            <person name="Galac M."/>
        </authorList>
    </citation>
    <scope>NUCLEOTIDE SEQUENCE [LARGE SCALE GENOMIC DNA]</scope>
    <source>
        <strain evidence="6 8">EAF2021</strain>
    </source>
</reference>
<comment type="caution">
    <text evidence="6">The sequence shown here is derived from an EMBL/GenBank/DDBJ whole genome shotgun (WGS) entry which is preliminary data.</text>
</comment>
<keyword evidence="8" id="KW-1185">Reference proteome</keyword>
<evidence type="ECO:0000256" key="2">
    <source>
        <dbReference type="ARBA" id="ARBA00022741"/>
    </source>
</evidence>
<keyword evidence="4" id="KW-0067">ATP-binding</keyword>